<gene>
    <name evidence="1" type="ORF">MGAL_10B065470</name>
</gene>
<name>A0A8B6HHM0_MYTGA</name>
<proteinExistence type="predicted"/>
<dbReference type="InterPro" id="IPR026728">
    <property type="entry name" value="BLTP3A/B"/>
</dbReference>
<evidence type="ECO:0000313" key="1">
    <source>
        <dbReference type="EMBL" id="VDI79232.1"/>
    </source>
</evidence>
<organism evidence="1 2">
    <name type="scientific">Mytilus galloprovincialis</name>
    <name type="common">Mediterranean mussel</name>
    <dbReference type="NCBI Taxonomy" id="29158"/>
    <lineage>
        <taxon>Eukaryota</taxon>
        <taxon>Metazoa</taxon>
        <taxon>Spiralia</taxon>
        <taxon>Lophotrochozoa</taxon>
        <taxon>Mollusca</taxon>
        <taxon>Bivalvia</taxon>
        <taxon>Autobranchia</taxon>
        <taxon>Pteriomorphia</taxon>
        <taxon>Mytilida</taxon>
        <taxon>Mytiloidea</taxon>
        <taxon>Mytilidae</taxon>
        <taxon>Mytilinae</taxon>
        <taxon>Mytilus</taxon>
    </lineage>
</organism>
<sequence length="410" mass="46473">MEYASIVWDPHLIKDINAVERVQRQAVHFISGDYTSREEGRRLMNEIKLPTLDNSRTSSQFTKNLSPDKINLSTLKGEGELSNLELDEAILMELLDLPTWMRLKRAVCNKVSIKIQWTNLKSKPICLYLDEVILEIETCEPRPPSNPAHLASYRSGGKYGFVDRVIDGIFVQINSVSVKFISRQFNATLQLSRVQVGSVTPTWQKTSHLGNTKLKDPDRGEILLFKEVEWQTTRIEATAVEGESSEQFVTTPLRFIANQSKIRIAIKKKLSDCSIISTRLMLYLDDLLWVLTDTQLKAAVLYANSLKETIEKSRKQSKNLAAEKLQRQGHAGNTPVVQQHQPQQTSAHFSRFDVQTTSYHLITSRIDLHLCDDSSPDSVHSADHNKQIEGGAMQVTIHKLSVDIYPYNTA</sequence>
<reference evidence="1" key="1">
    <citation type="submission" date="2018-11" db="EMBL/GenBank/DDBJ databases">
        <authorList>
            <person name="Alioto T."/>
            <person name="Alioto T."/>
        </authorList>
    </citation>
    <scope>NUCLEOTIDE SEQUENCE</scope>
</reference>
<dbReference type="OrthoDB" id="43807at2759"/>
<dbReference type="Pfam" id="PF24917">
    <property type="entry name" value="BLTP3A_B"/>
    <property type="match status" value="1"/>
</dbReference>
<keyword evidence="2" id="KW-1185">Reference proteome</keyword>
<dbReference type="AlphaFoldDB" id="A0A8B6HHM0"/>
<evidence type="ECO:0008006" key="3">
    <source>
        <dbReference type="Google" id="ProtNLM"/>
    </source>
</evidence>
<accession>A0A8B6HHM0</accession>
<dbReference type="PANTHER" id="PTHR22774">
    <property type="entry name" value="CHOREIN N-TERMINAL DOMAIN-CONTAINING PROTEIN"/>
    <property type="match status" value="1"/>
</dbReference>
<protein>
    <recommendedName>
        <fullName evidence="3">Chorein N-terminal domain-containing protein</fullName>
    </recommendedName>
</protein>
<dbReference type="Proteomes" id="UP000596742">
    <property type="component" value="Unassembled WGS sequence"/>
</dbReference>
<dbReference type="PANTHER" id="PTHR22774:SF11">
    <property type="entry name" value="CHOREIN N-TERMINAL DOMAIN-CONTAINING PROTEIN"/>
    <property type="match status" value="1"/>
</dbReference>
<evidence type="ECO:0000313" key="2">
    <source>
        <dbReference type="Proteomes" id="UP000596742"/>
    </source>
</evidence>
<feature type="non-terminal residue" evidence="1">
    <location>
        <position position="410"/>
    </location>
</feature>
<comment type="caution">
    <text evidence="1">The sequence shown here is derived from an EMBL/GenBank/DDBJ whole genome shotgun (WGS) entry which is preliminary data.</text>
</comment>
<dbReference type="EMBL" id="UYJE01010043">
    <property type="protein sequence ID" value="VDI79232.1"/>
    <property type="molecule type" value="Genomic_DNA"/>
</dbReference>